<protein>
    <submittedName>
        <fullName evidence="2">Uncharacterized protein</fullName>
    </submittedName>
</protein>
<proteinExistence type="predicted"/>
<feature type="compositionally biased region" description="Basic and acidic residues" evidence="1">
    <location>
        <begin position="35"/>
        <end position="58"/>
    </location>
</feature>
<dbReference type="KEGG" id="tprf:A3L09_09625"/>
<keyword evidence="3" id="KW-1185">Reference proteome</keyword>
<name>A0A2Z2MA92_THEPR</name>
<dbReference type="EMBL" id="CP014862">
    <property type="protein sequence ID" value="ASJ03500.1"/>
    <property type="molecule type" value="Genomic_DNA"/>
</dbReference>
<organism evidence="2 3">
    <name type="scientific">Thermococcus profundus</name>
    <dbReference type="NCBI Taxonomy" id="49899"/>
    <lineage>
        <taxon>Archaea</taxon>
        <taxon>Methanobacteriati</taxon>
        <taxon>Methanobacteriota</taxon>
        <taxon>Thermococci</taxon>
        <taxon>Thermococcales</taxon>
        <taxon>Thermococcaceae</taxon>
        <taxon>Thermococcus</taxon>
    </lineage>
</organism>
<dbReference type="AlphaFoldDB" id="A0A2Z2MA92"/>
<reference evidence="2 3" key="1">
    <citation type="submission" date="2016-03" db="EMBL/GenBank/DDBJ databases">
        <title>Complete genome sequence of Thermococcus profundus strain DT5432.</title>
        <authorList>
            <person name="Oger P.M."/>
        </authorList>
    </citation>
    <scope>NUCLEOTIDE SEQUENCE [LARGE SCALE GENOMIC DNA]</scope>
    <source>
        <strain evidence="2 3">DT 5432</strain>
    </source>
</reference>
<accession>A0A2Z2MA92</accession>
<dbReference type="Proteomes" id="UP000250179">
    <property type="component" value="Chromosome"/>
</dbReference>
<sequence length="79" mass="9219">MGSTPRRWLNSQEGLEGIYDLQNMESLLGRKREMVGKNSHIEKNERREGMKRGWENPKHASNYGVYDRYDAGLYGITSR</sequence>
<evidence type="ECO:0000256" key="1">
    <source>
        <dbReference type="SAM" id="MobiDB-lite"/>
    </source>
</evidence>
<feature type="region of interest" description="Disordered" evidence="1">
    <location>
        <begin position="35"/>
        <end position="63"/>
    </location>
</feature>
<evidence type="ECO:0000313" key="3">
    <source>
        <dbReference type="Proteomes" id="UP000250179"/>
    </source>
</evidence>
<evidence type="ECO:0000313" key="2">
    <source>
        <dbReference type="EMBL" id="ASJ03500.1"/>
    </source>
</evidence>
<gene>
    <name evidence="2" type="ORF">A3L09_09625</name>
</gene>